<gene>
    <name evidence="2" type="ORF">FPHYL_12287</name>
</gene>
<comment type="caution">
    <text evidence="2">The sequence shown here is derived from an EMBL/GenBank/DDBJ whole genome shotgun (WGS) entry which is preliminary data.</text>
</comment>
<feature type="compositionally biased region" description="Basic and acidic residues" evidence="1">
    <location>
        <begin position="77"/>
        <end position="100"/>
    </location>
</feature>
<accession>A0A8H5INZ4</accession>
<sequence>MEPSDCKRCTETHSSLGGVHGGLEEIFRLDEVWETAWEEPIGNEGGMVLVDAKQYAAFLKWQAGNLEGESTNAPLEPKGKSTDVSEKKENDDPNQLEKKGGNVQSFQHDVEDRPLPPCGDSSSDDEAQAWCEQFERKMDRMGIRRQFRQILKLLEMSQLMDYDMRLFELVKKRDDEGKQNSSNNTTN</sequence>
<evidence type="ECO:0000256" key="1">
    <source>
        <dbReference type="SAM" id="MobiDB-lite"/>
    </source>
</evidence>
<keyword evidence="3" id="KW-1185">Reference proteome</keyword>
<protein>
    <submittedName>
        <fullName evidence="2">Uncharacterized protein</fullName>
    </submittedName>
</protein>
<feature type="region of interest" description="Disordered" evidence="1">
    <location>
        <begin position="67"/>
        <end position="126"/>
    </location>
</feature>
<proteinExistence type="predicted"/>
<organism evidence="2 3">
    <name type="scientific">Fusarium phyllophilum</name>
    <dbReference type="NCBI Taxonomy" id="47803"/>
    <lineage>
        <taxon>Eukaryota</taxon>
        <taxon>Fungi</taxon>
        <taxon>Dikarya</taxon>
        <taxon>Ascomycota</taxon>
        <taxon>Pezizomycotina</taxon>
        <taxon>Sordariomycetes</taxon>
        <taxon>Hypocreomycetidae</taxon>
        <taxon>Hypocreales</taxon>
        <taxon>Nectriaceae</taxon>
        <taxon>Fusarium</taxon>
        <taxon>Fusarium fujikuroi species complex</taxon>
    </lineage>
</organism>
<dbReference type="Proteomes" id="UP000582016">
    <property type="component" value="Unassembled WGS sequence"/>
</dbReference>
<dbReference type="AlphaFoldDB" id="A0A8H5INZ4"/>
<dbReference type="OrthoDB" id="5096500at2759"/>
<name>A0A8H5INZ4_9HYPO</name>
<dbReference type="EMBL" id="JAAOAQ010000618">
    <property type="protein sequence ID" value="KAF5539360.1"/>
    <property type="molecule type" value="Genomic_DNA"/>
</dbReference>
<reference evidence="2 3" key="1">
    <citation type="submission" date="2020-05" db="EMBL/GenBank/DDBJ databases">
        <title>Identification and distribution of gene clusters putatively required for synthesis of sphingolipid metabolism inhibitors in phylogenetically diverse species of the filamentous fungus Fusarium.</title>
        <authorList>
            <person name="Kim H.-S."/>
            <person name="Busman M."/>
            <person name="Brown D.W."/>
            <person name="Divon H."/>
            <person name="Uhlig S."/>
            <person name="Proctor R.H."/>
        </authorList>
    </citation>
    <scope>NUCLEOTIDE SEQUENCE [LARGE SCALE GENOMIC DNA]</scope>
    <source>
        <strain evidence="2 3">NRRL 13617</strain>
    </source>
</reference>
<evidence type="ECO:0000313" key="2">
    <source>
        <dbReference type="EMBL" id="KAF5539360.1"/>
    </source>
</evidence>
<evidence type="ECO:0000313" key="3">
    <source>
        <dbReference type="Proteomes" id="UP000582016"/>
    </source>
</evidence>